<reference evidence="6" key="1">
    <citation type="submission" date="2020-10" db="EMBL/GenBank/DDBJ databases">
        <authorList>
            <person name="Castelo-Branco R."/>
            <person name="Eusebio N."/>
            <person name="Adriana R."/>
            <person name="Vieira A."/>
            <person name="Brugerolle De Fraissinette N."/>
            <person name="Rezende De Castro R."/>
            <person name="Schneider M.P."/>
            <person name="Vasconcelos V."/>
            <person name="Leao P.N."/>
        </authorList>
    </citation>
    <scope>NUCLEOTIDE SEQUENCE</scope>
    <source>
        <strain evidence="6">LEGE 11467</strain>
    </source>
</reference>
<feature type="region of interest" description="Disordered" evidence="2">
    <location>
        <begin position="32"/>
        <end position="58"/>
    </location>
</feature>
<protein>
    <submittedName>
        <fullName evidence="6">SLBB domain-containing protein</fullName>
    </submittedName>
</protein>
<evidence type="ECO:0000313" key="6">
    <source>
        <dbReference type="EMBL" id="MBE9041665.1"/>
    </source>
</evidence>
<evidence type="ECO:0000259" key="5">
    <source>
        <dbReference type="Pfam" id="PF10531"/>
    </source>
</evidence>
<dbReference type="RefSeq" id="WP_264321864.1">
    <property type="nucleotide sequence ID" value="NZ_JADEXN010000228.1"/>
</dbReference>
<gene>
    <name evidence="6" type="ORF">IQ235_12830</name>
</gene>
<evidence type="ECO:0000256" key="2">
    <source>
        <dbReference type="SAM" id="MobiDB-lite"/>
    </source>
</evidence>
<evidence type="ECO:0000256" key="3">
    <source>
        <dbReference type="SAM" id="SignalP"/>
    </source>
</evidence>
<keyword evidence="7" id="KW-1185">Reference proteome</keyword>
<dbReference type="Gene3D" id="3.10.560.10">
    <property type="entry name" value="Outer membrane lipoprotein wza domain like"/>
    <property type="match status" value="3"/>
</dbReference>
<feature type="domain" description="Soluble ligand binding" evidence="5">
    <location>
        <begin position="374"/>
        <end position="429"/>
    </location>
</feature>
<dbReference type="Pfam" id="PF10531">
    <property type="entry name" value="SLBB"/>
    <property type="match status" value="3"/>
</dbReference>
<dbReference type="InterPro" id="IPR019554">
    <property type="entry name" value="Soluble_ligand-bd"/>
</dbReference>
<evidence type="ECO:0000313" key="7">
    <source>
        <dbReference type="Proteomes" id="UP000621799"/>
    </source>
</evidence>
<organism evidence="6 7">
    <name type="scientific">Zarconia navalis LEGE 11467</name>
    <dbReference type="NCBI Taxonomy" id="1828826"/>
    <lineage>
        <taxon>Bacteria</taxon>
        <taxon>Bacillati</taxon>
        <taxon>Cyanobacteriota</taxon>
        <taxon>Cyanophyceae</taxon>
        <taxon>Oscillatoriophycideae</taxon>
        <taxon>Oscillatoriales</taxon>
        <taxon>Oscillatoriales incertae sedis</taxon>
        <taxon>Zarconia</taxon>
        <taxon>Zarconia navalis</taxon>
    </lineage>
</organism>
<dbReference type="PANTHER" id="PTHR33619:SF3">
    <property type="entry name" value="POLYSACCHARIDE EXPORT PROTEIN GFCE-RELATED"/>
    <property type="match status" value="1"/>
</dbReference>
<sequence length="494" mass="53885">MSFRVLRCLFQSTVSLTLLTLAIAPNSSMAQSLPYLEDPPPPPSRTSQRVRRSNPELDEYTLGPGDLVQIEIFEAPEYSGEAQVLANGMMDLPIGGRVYVEGLTIPQATDIIAAEYVRIFRYPLVSVRLSGPRPLQVTIDGEVTQPGAYVMEIPLKAQSGLQRGLQYPTVPELIELAGGVTLSADLRRVEVRRNSGNGKEPSFYIDLLSYIQSGRRGQDITLRDGDALFIPTAERIEEERVRQLAATNFAVAEDSPRSVVVVGAVNQPGNYVLIGGPSRSELRPGGLPTLTFALEQAGGIVTNADVRQVEIRRITQTGGEQIIIANLWEFLQTGDFENDPILQNGDTIVVPRTDAIDSAEVAQLANASFSASIVVYVVGEVNKAPSIRTLEVPTNTTLNQAILQAGGFTDDANRDEVDFIRLNPDGTVRQETIELDFARGIDEFENPLLRPNDIIVISRSGLARVTDTLETIFSPAPEINSFMRILETLGIVGD</sequence>
<dbReference type="EMBL" id="JADEXN010000228">
    <property type="protein sequence ID" value="MBE9041665.1"/>
    <property type="molecule type" value="Genomic_DNA"/>
</dbReference>
<dbReference type="AlphaFoldDB" id="A0A928Z8J9"/>
<keyword evidence="1 3" id="KW-0732">Signal</keyword>
<dbReference type="PANTHER" id="PTHR33619">
    <property type="entry name" value="POLYSACCHARIDE EXPORT PROTEIN GFCE-RELATED"/>
    <property type="match status" value="1"/>
</dbReference>
<dbReference type="InterPro" id="IPR003715">
    <property type="entry name" value="Poly_export_N"/>
</dbReference>
<proteinExistence type="predicted"/>
<accession>A0A928Z8J9</accession>
<feature type="domain" description="Polysaccharide export protein N-terminal" evidence="4">
    <location>
        <begin position="56"/>
        <end position="129"/>
    </location>
</feature>
<feature type="chain" id="PRO_5037188096" evidence="3">
    <location>
        <begin position="31"/>
        <end position="494"/>
    </location>
</feature>
<feature type="domain" description="Soluble ligand binding" evidence="5">
    <location>
        <begin position="169"/>
        <end position="199"/>
    </location>
</feature>
<dbReference type="Gene3D" id="3.30.1950.10">
    <property type="entry name" value="wza like domain"/>
    <property type="match status" value="1"/>
</dbReference>
<dbReference type="GO" id="GO:0015159">
    <property type="term" value="F:polysaccharide transmembrane transporter activity"/>
    <property type="evidence" value="ECO:0007669"/>
    <property type="project" value="InterPro"/>
</dbReference>
<evidence type="ECO:0000256" key="1">
    <source>
        <dbReference type="ARBA" id="ARBA00022729"/>
    </source>
</evidence>
<feature type="signal peptide" evidence="3">
    <location>
        <begin position="1"/>
        <end position="30"/>
    </location>
</feature>
<dbReference type="InterPro" id="IPR049712">
    <property type="entry name" value="Poly_export"/>
</dbReference>
<dbReference type="Proteomes" id="UP000621799">
    <property type="component" value="Unassembled WGS sequence"/>
</dbReference>
<comment type="caution">
    <text evidence="6">The sequence shown here is derived from an EMBL/GenBank/DDBJ whole genome shotgun (WGS) entry which is preliminary data.</text>
</comment>
<dbReference type="Pfam" id="PF02563">
    <property type="entry name" value="Poly_export"/>
    <property type="match status" value="1"/>
</dbReference>
<evidence type="ECO:0000259" key="4">
    <source>
        <dbReference type="Pfam" id="PF02563"/>
    </source>
</evidence>
<feature type="domain" description="Soluble ligand binding" evidence="5">
    <location>
        <begin position="289"/>
        <end position="324"/>
    </location>
</feature>
<name>A0A928Z8J9_9CYAN</name>